<name>A0ABY4HIC0_9BACI</name>
<accession>A0ABY4HIC0</accession>
<evidence type="ECO:0000313" key="1">
    <source>
        <dbReference type="EMBL" id="UOR14073.1"/>
    </source>
</evidence>
<evidence type="ECO:0000313" key="2">
    <source>
        <dbReference type="Proteomes" id="UP000830326"/>
    </source>
</evidence>
<keyword evidence="1" id="KW-0614">Plasmid</keyword>
<protein>
    <submittedName>
        <fullName evidence="1">Uncharacterized protein</fullName>
    </submittedName>
</protein>
<dbReference type="EMBL" id="CP095076">
    <property type="protein sequence ID" value="UOR14073.1"/>
    <property type="molecule type" value="Genomic_DNA"/>
</dbReference>
<organism evidence="1 2">
    <name type="scientific">Halobacillus amylolyticus</name>
    <dbReference type="NCBI Taxonomy" id="2932259"/>
    <lineage>
        <taxon>Bacteria</taxon>
        <taxon>Bacillati</taxon>
        <taxon>Bacillota</taxon>
        <taxon>Bacilli</taxon>
        <taxon>Bacillales</taxon>
        <taxon>Bacillaceae</taxon>
        <taxon>Halobacillus</taxon>
    </lineage>
</organism>
<dbReference type="Proteomes" id="UP000830326">
    <property type="component" value="Plasmid unnamed1"/>
</dbReference>
<dbReference type="RefSeq" id="WP_245036147.1">
    <property type="nucleotide sequence ID" value="NZ_CP095076.1"/>
</dbReference>
<proteinExistence type="predicted"/>
<sequence length="170" mass="20442">MKTCCYCGSKVELYEQYYYYCDFCEMKIDKADVQQDSKRKNFLPESQPSNIDAEKSTPELMTYTTIELLFMLKIARKERSETYHARHTFIQAMKTGADEFQDGERYTYELYDYWTRKCFVLENLIRERIGYIPHKLTESYIQNLSARMEESTKKRMTLRKARSIQEAQNK</sequence>
<geneLocation type="plasmid" evidence="1 2">
    <name>unnamed1</name>
</geneLocation>
<gene>
    <name evidence="1" type="ORF">MUO15_21190</name>
</gene>
<reference evidence="1" key="1">
    <citation type="submission" date="2022-04" db="EMBL/GenBank/DDBJ databases">
        <title>Halobacillus sp. isolated from saltern.</title>
        <authorList>
            <person name="Won M."/>
            <person name="Lee C.-M."/>
            <person name="Woen H.-Y."/>
            <person name="Kwon S.-W."/>
        </authorList>
    </citation>
    <scope>NUCLEOTIDE SEQUENCE</scope>
    <source>
        <strain evidence="1">SSHM10-5</strain>
        <plasmid evidence="1">unnamed1</plasmid>
    </source>
</reference>
<keyword evidence="2" id="KW-1185">Reference proteome</keyword>